<evidence type="ECO:0000313" key="3">
    <source>
        <dbReference type="Proteomes" id="UP001626537"/>
    </source>
</evidence>
<dbReference type="SUPFAM" id="SSF52540">
    <property type="entry name" value="P-loop containing nucleoside triphosphate hydrolases"/>
    <property type="match status" value="1"/>
</dbReference>
<dbReference type="RefSeq" id="WP_407349805.1">
    <property type="nucleotide sequence ID" value="NZ_CP136864.1"/>
</dbReference>
<organism evidence="2 3">
    <name type="scientific">Congregibacter variabilis</name>
    <dbReference type="NCBI Taxonomy" id="3081200"/>
    <lineage>
        <taxon>Bacteria</taxon>
        <taxon>Pseudomonadati</taxon>
        <taxon>Pseudomonadota</taxon>
        <taxon>Gammaproteobacteria</taxon>
        <taxon>Cellvibrionales</taxon>
        <taxon>Halieaceae</taxon>
        <taxon>Congregibacter</taxon>
    </lineage>
</organism>
<dbReference type="Pfam" id="PF19798">
    <property type="entry name" value="Sulfotransfer_5"/>
    <property type="match status" value="1"/>
</dbReference>
<dbReference type="EMBL" id="CP136864">
    <property type="protein sequence ID" value="WOJ95170.1"/>
    <property type="molecule type" value="Genomic_DNA"/>
</dbReference>
<reference evidence="2 3" key="1">
    <citation type="submission" date="2023-10" db="EMBL/GenBank/DDBJ databases">
        <title>Two novel species belonging to the OM43/NOR5 clade.</title>
        <authorList>
            <person name="Park M."/>
        </authorList>
    </citation>
    <scope>NUCLEOTIDE SEQUENCE [LARGE SCALE GENOMIC DNA]</scope>
    <source>
        <strain evidence="2 3">IMCC43200</strain>
    </source>
</reference>
<keyword evidence="3" id="KW-1185">Reference proteome</keyword>
<dbReference type="InterPro" id="IPR050571">
    <property type="entry name" value="Class-IV_PLP-Dep_Aminotrnsfr"/>
</dbReference>
<proteinExistence type="inferred from homology"/>
<keyword evidence="2" id="KW-0378">Hydrolase</keyword>
<dbReference type="InterPro" id="IPR027417">
    <property type="entry name" value="P-loop_NTPase"/>
</dbReference>
<sequence>MTVRRVAMWSGPRNISTAMMRSFENRSDCAVIDEPFYAAYLAATGHDHPGRSQVLSSQSQDWRTVADALCTEEPAPVYYQKHMTQHILPDMDLAFTEQFTNCFLVREPRRIIASYARVREDFSLDELGFAQQAALFERECDRLGAVPPVLDAALTLSNPRDVLRQLCSRLSIAFDEGMLSWPAGPRESDGVWGPHWYASVWASTGFAAPVQGQKEEAVVLSAAQEALCTEAQRSYEIMLTHALRG</sequence>
<evidence type="ECO:0000256" key="1">
    <source>
        <dbReference type="ARBA" id="ARBA00009320"/>
    </source>
</evidence>
<dbReference type="Gene3D" id="3.40.50.300">
    <property type="entry name" value="P-loop containing nucleotide triphosphate hydrolases"/>
    <property type="match status" value="1"/>
</dbReference>
<dbReference type="GO" id="GO:0016787">
    <property type="term" value="F:hydrolase activity"/>
    <property type="evidence" value="ECO:0007669"/>
    <property type="project" value="UniProtKB-KW"/>
</dbReference>
<protein>
    <submittedName>
        <fullName evidence="2">HAD family hydrolase</fullName>
    </submittedName>
</protein>
<comment type="similarity">
    <text evidence="1">Belongs to the class-IV pyridoxal-phosphate-dependent aminotransferase family.</text>
</comment>
<dbReference type="PANTHER" id="PTHR42743">
    <property type="entry name" value="AMINO-ACID AMINOTRANSFERASE"/>
    <property type="match status" value="1"/>
</dbReference>
<dbReference type="Proteomes" id="UP001626537">
    <property type="component" value="Chromosome"/>
</dbReference>
<name>A0ABZ0I7R3_9GAMM</name>
<accession>A0ABZ0I7R3</accession>
<dbReference type="PANTHER" id="PTHR42743:SF11">
    <property type="entry name" value="AMINODEOXYCHORISMATE LYASE"/>
    <property type="match status" value="1"/>
</dbReference>
<evidence type="ECO:0000313" key="2">
    <source>
        <dbReference type="EMBL" id="WOJ95170.1"/>
    </source>
</evidence>
<gene>
    <name evidence="2" type="ORF">R0135_08345</name>
</gene>